<organism evidence="3 4">
    <name type="scientific">Shimazuella alba</name>
    <dbReference type="NCBI Taxonomy" id="2690964"/>
    <lineage>
        <taxon>Bacteria</taxon>
        <taxon>Bacillati</taxon>
        <taxon>Bacillota</taxon>
        <taxon>Bacilli</taxon>
        <taxon>Bacillales</taxon>
        <taxon>Thermoactinomycetaceae</taxon>
        <taxon>Shimazuella</taxon>
    </lineage>
</organism>
<feature type="domain" description="VanZ-like" evidence="2">
    <location>
        <begin position="33"/>
        <end position="143"/>
    </location>
</feature>
<keyword evidence="1" id="KW-0812">Transmembrane</keyword>
<proteinExistence type="predicted"/>
<reference evidence="3 4" key="1">
    <citation type="submission" date="2019-12" db="EMBL/GenBank/DDBJ databases">
        <title>Whole-genome analyses of novel actinobacteria.</title>
        <authorList>
            <person name="Sahin N."/>
            <person name="Saygin H."/>
        </authorList>
    </citation>
    <scope>NUCLEOTIDE SEQUENCE [LARGE SCALE GENOMIC DNA]</scope>
    <source>
        <strain evidence="3 4">KC615</strain>
    </source>
</reference>
<evidence type="ECO:0000313" key="4">
    <source>
        <dbReference type="Proteomes" id="UP000430692"/>
    </source>
</evidence>
<sequence length="162" mass="18669">MTILLLSSISFFVLFYIRYRSFPDWFLLLAAIYFAWMSTLLLFRSVHFATTGWNIIPFIHSYRLFTQLSLKNLVWYFGGNTLLFIPMGYIFAYLAKSKPIKTAFLFGCSLMMVVEFTQAITRTGVCDIDDLLMNISGIMSGCVMRIGKKETGKNQKVRNTNC</sequence>
<evidence type="ECO:0000313" key="3">
    <source>
        <dbReference type="EMBL" id="MXQ53494.1"/>
    </source>
</evidence>
<gene>
    <name evidence="3" type="ORF">GSM42_07080</name>
</gene>
<dbReference type="Pfam" id="PF04892">
    <property type="entry name" value="VanZ"/>
    <property type="match status" value="1"/>
</dbReference>
<dbReference type="AlphaFoldDB" id="A0A6I4VYE6"/>
<keyword evidence="1" id="KW-0472">Membrane</keyword>
<dbReference type="Proteomes" id="UP000430692">
    <property type="component" value="Unassembled WGS sequence"/>
</dbReference>
<dbReference type="EMBL" id="WUUL01000004">
    <property type="protein sequence ID" value="MXQ53494.1"/>
    <property type="molecule type" value="Genomic_DNA"/>
</dbReference>
<dbReference type="RefSeq" id="WP_160800857.1">
    <property type="nucleotide sequence ID" value="NZ_WUUL01000004.1"/>
</dbReference>
<name>A0A6I4VYE6_9BACL</name>
<feature type="transmembrane region" description="Helical" evidence="1">
    <location>
        <begin position="73"/>
        <end position="95"/>
    </location>
</feature>
<feature type="transmembrane region" description="Helical" evidence="1">
    <location>
        <begin position="25"/>
        <end position="43"/>
    </location>
</feature>
<comment type="caution">
    <text evidence="3">The sequence shown here is derived from an EMBL/GenBank/DDBJ whole genome shotgun (WGS) entry which is preliminary data.</text>
</comment>
<evidence type="ECO:0000256" key="1">
    <source>
        <dbReference type="SAM" id="Phobius"/>
    </source>
</evidence>
<protein>
    <recommendedName>
        <fullName evidence="2">VanZ-like domain-containing protein</fullName>
    </recommendedName>
</protein>
<accession>A0A6I4VYE6</accession>
<keyword evidence="1" id="KW-1133">Transmembrane helix</keyword>
<evidence type="ECO:0000259" key="2">
    <source>
        <dbReference type="Pfam" id="PF04892"/>
    </source>
</evidence>
<dbReference type="InterPro" id="IPR006976">
    <property type="entry name" value="VanZ-like"/>
</dbReference>
<keyword evidence="4" id="KW-1185">Reference proteome</keyword>